<feature type="domain" description="HTH tetR-type" evidence="5">
    <location>
        <begin position="10"/>
        <end position="70"/>
    </location>
</feature>
<comment type="caution">
    <text evidence="6">The sequence shown here is derived from an EMBL/GenBank/DDBJ whole genome shotgun (WGS) entry which is preliminary data.</text>
</comment>
<keyword evidence="7" id="KW-1185">Reference proteome</keyword>
<dbReference type="EMBL" id="JBHSWG010000001">
    <property type="protein sequence ID" value="MFC6761079.1"/>
    <property type="molecule type" value="Genomic_DNA"/>
</dbReference>
<organism evidence="6 7">
    <name type="scientific">Sulfitobacter porphyrae</name>
    <dbReference type="NCBI Taxonomy" id="1246864"/>
    <lineage>
        <taxon>Bacteria</taxon>
        <taxon>Pseudomonadati</taxon>
        <taxon>Pseudomonadota</taxon>
        <taxon>Alphaproteobacteria</taxon>
        <taxon>Rhodobacterales</taxon>
        <taxon>Roseobacteraceae</taxon>
        <taxon>Sulfitobacter</taxon>
    </lineage>
</organism>
<evidence type="ECO:0000313" key="7">
    <source>
        <dbReference type="Proteomes" id="UP001596353"/>
    </source>
</evidence>
<sequence>MKQPVQKRTLETRARLVAAAKGLVTAQGYAALRVEDVVAKAGVAKGTFFAHFPDKDALMDLLIGAEIDRHLDAIADLPAPRDVDEFVTVLMPLLRFMTCERYVFDVILRHSGAALAEEIGPIATTFVRQAEVVAAWLDQGPFRRDVSPDLLAEGMQAFATQAMALHFCALHNAVPLDQRLRPYLSAWLQPGI</sequence>
<dbReference type="InterPro" id="IPR009057">
    <property type="entry name" value="Homeodomain-like_sf"/>
</dbReference>
<keyword evidence="3" id="KW-0804">Transcription</keyword>
<dbReference type="SUPFAM" id="SSF46689">
    <property type="entry name" value="Homeodomain-like"/>
    <property type="match status" value="1"/>
</dbReference>
<gene>
    <name evidence="6" type="ORF">ACFQFQ_18850</name>
</gene>
<evidence type="ECO:0000313" key="6">
    <source>
        <dbReference type="EMBL" id="MFC6761079.1"/>
    </source>
</evidence>
<evidence type="ECO:0000256" key="4">
    <source>
        <dbReference type="PROSITE-ProRule" id="PRU00335"/>
    </source>
</evidence>
<dbReference type="PRINTS" id="PR00455">
    <property type="entry name" value="HTHTETR"/>
</dbReference>
<evidence type="ECO:0000256" key="3">
    <source>
        <dbReference type="ARBA" id="ARBA00023163"/>
    </source>
</evidence>
<evidence type="ECO:0000256" key="1">
    <source>
        <dbReference type="ARBA" id="ARBA00023015"/>
    </source>
</evidence>
<dbReference type="PANTHER" id="PTHR30055:SF234">
    <property type="entry name" value="HTH-TYPE TRANSCRIPTIONAL REGULATOR BETI"/>
    <property type="match status" value="1"/>
</dbReference>
<dbReference type="PROSITE" id="PS50977">
    <property type="entry name" value="HTH_TETR_2"/>
    <property type="match status" value="1"/>
</dbReference>
<dbReference type="Gene3D" id="1.10.357.10">
    <property type="entry name" value="Tetracycline Repressor, domain 2"/>
    <property type="match status" value="1"/>
</dbReference>
<accession>A0ABW2B649</accession>
<proteinExistence type="predicted"/>
<reference evidence="7" key="1">
    <citation type="journal article" date="2019" name="Int. J. Syst. Evol. Microbiol.">
        <title>The Global Catalogue of Microorganisms (GCM) 10K type strain sequencing project: providing services to taxonomists for standard genome sequencing and annotation.</title>
        <authorList>
            <consortium name="The Broad Institute Genomics Platform"/>
            <consortium name="The Broad Institute Genome Sequencing Center for Infectious Disease"/>
            <person name="Wu L."/>
            <person name="Ma J."/>
        </authorList>
    </citation>
    <scope>NUCLEOTIDE SEQUENCE [LARGE SCALE GENOMIC DNA]</scope>
    <source>
        <strain evidence="7">CCUG 66188</strain>
    </source>
</reference>
<dbReference type="InterPro" id="IPR050109">
    <property type="entry name" value="HTH-type_TetR-like_transc_reg"/>
</dbReference>
<feature type="DNA-binding region" description="H-T-H motif" evidence="4">
    <location>
        <begin position="33"/>
        <end position="52"/>
    </location>
</feature>
<dbReference type="Pfam" id="PF00440">
    <property type="entry name" value="TetR_N"/>
    <property type="match status" value="1"/>
</dbReference>
<dbReference type="PANTHER" id="PTHR30055">
    <property type="entry name" value="HTH-TYPE TRANSCRIPTIONAL REGULATOR RUTR"/>
    <property type="match status" value="1"/>
</dbReference>
<name>A0ABW2B649_9RHOB</name>
<dbReference type="Proteomes" id="UP001596353">
    <property type="component" value="Unassembled WGS sequence"/>
</dbReference>
<evidence type="ECO:0000259" key="5">
    <source>
        <dbReference type="PROSITE" id="PS50977"/>
    </source>
</evidence>
<keyword evidence="2 4" id="KW-0238">DNA-binding</keyword>
<dbReference type="InterPro" id="IPR001647">
    <property type="entry name" value="HTH_TetR"/>
</dbReference>
<evidence type="ECO:0000256" key="2">
    <source>
        <dbReference type="ARBA" id="ARBA00023125"/>
    </source>
</evidence>
<protein>
    <submittedName>
        <fullName evidence="6">TetR/AcrR family transcriptional regulator</fullName>
    </submittedName>
</protein>
<keyword evidence="1" id="KW-0805">Transcription regulation</keyword>